<dbReference type="Proteomes" id="UP000177958">
    <property type="component" value="Unassembled WGS sequence"/>
</dbReference>
<reference evidence="1 2" key="1">
    <citation type="journal article" date="2016" name="Nat. Commun.">
        <title>Thousands of microbial genomes shed light on interconnected biogeochemical processes in an aquifer system.</title>
        <authorList>
            <person name="Anantharaman K."/>
            <person name="Brown C.T."/>
            <person name="Hug L.A."/>
            <person name="Sharon I."/>
            <person name="Castelle C.J."/>
            <person name="Probst A.J."/>
            <person name="Thomas B.C."/>
            <person name="Singh A."/>
            <person name="Wilkins M.J."/>
            <person name="Karaoz U."/>
            <person name="Brodie E.L."/>
            <person name="Williams K.H."/>
            <person name="Hubbard S.S."/>
            <person name="Banfield J.F."/>
        </authorList>
    </citation>
    <scope>NUCLEOTIDE SEQUENCE [LARGE SCALE GENOMIC DNA]</scope>
</reference>
<evidence type="ECO:0008006" key="3">
    <source>
        <dbReference type="Google" id="ProtNLM"/>
    </source>
</evidence>
<name>A0A1F6D7K3_9BACT</name>
<gene>
    <name evidence="1" type="ORF">A2853_02615</name>
</gene>
<sequence length="69" mass="7600">MADINALALSAQRKLDNGDAIFEADAVRKAINGVGIFDEKDVFRLMKSVGTAFARNKHVAQRAIKRRAQ</sequence>
<evidence type="ECO:0000313" key="1">
    <source>
        <dbReference type="EMBL" id="OGG57386.1"/>
    </source>
</evidence>
<protein>
    <recommendedName>
        <fullName evidence="3">ATP-cone domain-containing protein</fullName>
    </recommendedName>
</protein>
<proteinExistence type="predicted"/>
<accession>A0A1F6D7K3</accession>
<dbReference type="EMBL" id="MFKX01000029">
    <property type="protein sequence ID" value="OGG57386.1"/>
    <property type="molecule type" value="Genomic_DNA"/>
</dbReference>
<comment type="caution">
    <text evidence="1">The sequence shown here is derived from an EMBL/GenBank/DDBJ whole genome shotgun (WGS) entry which is preliminary data.</text>
</comment>
<organism evidence="1 2">
    <name type="scientific">Candidatus Kaiserbacteria bacterium RIFCSPHIGHO2_01_FULL_55_17</name>
    <dbReference type="NCBI Taxonomy" id="1798484"/>
    <lineage>
        <taxon>Bacteria</taxon>
        <taxon>Candidatus Kaiseribacteriota</taxon>
    </lineage>
</organism>
<dbReference type="AlphaFoldDB" id="A0A1F6D7K3"/>
<evidence type="ECO:0000313" key="2">
    <source>
        <dbReference type="Proteomes" id="UP000177958"/>
    </source>
</evidence>